<evidence type="ECO:0000313" key="11">
    <source>
        <dbReference type="Proteomes" id="UP000590511"/>
    </source>
</evidence>
<dbReference type="GO" id="GO:0005886">
    <property type="term" value="C:plasma membrane"/>
    <property type="evidence" value="ECO:0007669"/>
    <property type="project" value="UniProtKB-SubCell"/>
</dbReference>
<sequence length="302" mass="31296">MSDPSEPRQPPRPPQFTPGHAQPPQPAQPEDYPPTSEFPPVNYAPPGRPPDYGAYPDPASTYPDPTGAYPPQAPTSGGYPPGDYPPGGYPPAGYPPGGYPPGGYPPDGYPPAGYPAPGPPGPRRSSAPLIALILAVTLLLCGGVVTTAVILVQRAADKAEELAAPIIDPTLPTLPEDTPDFPGLPTEFPELPGLPTDLPTELPGIGEGREIKVTYEVTGDGPAEILYVDQLGQAPKRVANAKLPWTISTTMKGTSLISVVAVRTNTGTGDIGCRATVDGEEIVKQSAQGGLATASCYKLVIN</sequence>
<evidence type="ECO:0000256" key="6">
    <source>
        <dbReference type="ARBA" id="ARBA00023136"/>
    </source>
</evidence>
<feature type="compositionally biased region" description="Pro residues" evidence="7">
    <location>
        <begin position="7"/>
        <end position="27"/>
    </location>
</feature>
<feature type="compositionally biased region" description="Pro residues" evidence="7">
    <location>
        <begin position="82"/>
        <end position="122"/>
    </location>
</feature>
<evidence type="ECO:0000256" key="2">
    <source>
        <dbReference type="ARBA" id="ARBA00007531"/>
    </source>
</evidence>
<evidence type="ECO:0008006" key="13">
    <source>
        <dbReference type="Google" id="ProtNLM"/>
    </source>
</evidence>
<reference evidence="9 12" key="2">
    <citation type="submission" date="2021-01" db="EMBL/GenBank/DDBJ databases">
        <title>Whole genome shotgun sequence of Actinoplanes lobatus NBRC 12513.</title>
        <authorList>
            <person name="Komaki H."/>
            <person name="Tamura T."/>
        </authorList>
    </citation>
    <scope>NUCLEOTIDE SEQUENCE [LARGE SCALE GENOMIC DNA]</scope>
    <source>
        <strain evidence="9 12">NBRC 12513</strain>
    </source>
</reference>
<dbReference type="Pfam" id="PF05423">
    <property type="entry name" value="Mycobact_memb"/>
    <property type="match status" value="1"/>
</dbReference>
<name>A0A7W7HDG3_9ACTN</name>
<dbReference type="Gene3D" id="2.60.40.2880">
    <property type="entry name" value="MmpS1-5, C-terminal soluble domain"/>
    <property type="match status" value="1"/>
</dbReference>
<evidence type="ECO:0000256" key="3">
    <source>
        <dbReference type="ARBA" id="ARBA00022475"/>
    </source>
</evidence>
<gene>
    <name evidence="9" type="ORF">Alo02nite_04710</name>
    <name evidence="10" type="ORF">BJ964_002687</name>
</gene>
<dbReference type="PRINTS" id="PR01217">
    <property type="entry name" value="PRICHEXTENSN"/>
</dbReference>
<evidence type="ECO:0000256" key="8">
    <source>
        <dbReference type="SAM" id="Phobius"/>
    </source>
</evidence>
<evidence type="ECO:0000256" key="7">
    <source>
        <dbReference type="SAM" id="MobiDB-lite"/>
    </source>
</evidence>
<dbReference type="EMBL" id="JACHNC010000001">
    <property type="protein sequence ID" value="MBB4748526.1"/>
    <property type="molecule type" value="Genomic_DNA"/>
</dbReference>
<organism evidence="10 11">
    <name type="scientific">Actinoplanes lobatus</name>
    <dbReference type="NCBI Taxonomy" id="113568"/>
    <lineage>
        <taxon>Bacteria</taxon>
        <taxon>Bacillati</taxon>
        <taxon>Actinomycetota</taxon>
        <taxon>Actinomycetes</taxon>
        <taxon>Micromonosporales</taxon>
        <taxon>Micromonosporaceae</taxon>
        <taxon>Actinoplanes</taxon>
    </lineage>
</organism>
<dbReference type="AlphaFoldDB" id="A0A7W7HDG3"/>
<proteinExistence type="inferred from homology"/>
<comment type="similarity">
    <text evidence="2">Belongs to the MmpS family.</text>
</comment>
<evidence type="ECO:0000313" key="10">
    <source>
        <dbReference type="EMBL" id="MBB4748526.1"/>
    </source>
</evidence>
<keyword evidence="4 8" id="KW-0812">Transmembrane</keyword>
<evidence type="ECO:0000256" key="5">
    <source>
        <dbReference type="ARBA" id="ARBA00022989"/>
    </source>
</evidence>
<keyword evidence="5 8" id="KW-1133">Transmembrane helix</keyword>
<dbReference type="InterPro" id="IPR008693">
    <property type="entry name" value="MmpS"/>
</dbReference>
<dbReference type="EMBL" id="BOMP01000007">
    <property type="protein sequence ID" value="GIE37573.1"/>
    <property type="molecule type" value="Genomic_DNA"/>
</dbReference>
<dbReference type="Proteomes" id="UP000631312">
    <property type="component" value="Unassembled WGS sequence"/>
</dbReference>
<feature type="transmembrane region" description="Helical" evidence="8">
    <location>
        <begin position="129"/>
        <end position="152"/>
    </location>
</feature>
<dbReference type="RefSeq" id="WP_188120987.1">
    <property type="nucleotide sequence ID" value="NZ_BOMP01000007.1"/>
</dbReference>
<keyword evidence="12" id="KW-1185">Reference proteome</keyword>
<dbReference type="InterPro" id="IPR038468">
    <property type="entry name" value="MmpS_C"/>
</dbReference>
<dbReference type="Proteomes" id="UP000590511">
    <property type="component" value="Unassembled WGS sequence"/>
</dbReference>
<keyword evidence="6 8" id="KW-0472">Membrane</keyword>
<comment type="caution">
    <text evidence="10">The sequence shown here is derived from an EMBL/GenBank/DDBJ whole genome shotgun (WGS) entry which is preliminary data.</text>
</comment>
<evidence type="ECO:0000256" key="4">
    <source>
        <dbReference type="ARBA" id="ARBA00022692"/>
    </source>
</evidence>
<evidence type="ECO:0000256" key="1">
    <source>
        <dbReference type="ARBA" id="ARBA00004236"/>
    </source>
</evidence>
<evidence type="ECO:0000313" key="9">
    <source>
        <dbReference type="EMBL" id="GIE37573.1"/>
    </source>
</evidence>
<keyword evidence="3" id="KW-1003">Cell membrane</keyword>
<comment type="subcellular location">
    <subcellularLocation>
        <location evidence="1">Cell membrane</location>
    </subcellularLocation>
</comment>
<evidence type="ECO:0000313" key="12">
    <source>
        <dbReference type="Proteomes" id="UP000631312"/>
    </source>
</evidence>
<feature type="region of interest" description="Disordered" evidence="7">
    <location>
        <begin position="1"/>
        <end position="122"/>
    </location>
</feature>
<protein>
    <recommendedName>
        <fullName evidence="13">MmpS family membrane protein</fullName>
    </recommendedName>
</protein>
<accession>A0A7W7HDG3</accession>
<reference evidence="10 11" key="1">
    <citation type="submission" date="2020-08" db="EMBL/GenBank/DDBJ databases">
        <title>Sequencing the genomes of 1000 actinobacteria strains.</title>
        <authorList>
            <person name="Klenk H.-P."/>
        </authorList>
    </citation>
    <scope>NUCLEOTIDE SEQUENCE [LARGE SCALE GENOMIC DNA]</scope>
    <source>
        <strain evidence="10 11">DSM 43150</strain>
    </source>
</reference>